<evidence type="ECO:0000256" key="1">
    <source>
        <dbReference type="ARBA" id="ARBA00004601"/>
    </source>
</evidence>
<dbReference type="PANTHER" id="PTHR12965">
    <property type="entry name" value="VACUOLAR PROTEIN SORTING 54"/>
    <property type="match status" value="1"/>
</dbReference>
<evidence type="ECO:0000256" key="3">
    <source>
        <dbReference type="ARBA" id="ARBA00017665"/>
    </source>
</evidence>
<accession>A0A0L0T3G9</accession>
<gene>
    <name evidence="11" type="ORF">AMAG_13659</name>
</gene>
<feature type="domain" description="Vacuolar protein sorting-associated protein 54 C-terminal" evidence="9">
    <location>
        <begin position="715"/>
        <end position="846"/>
    </location>
</feature>
<keyword evidence="6" id="KW-0333">Golgi apparatus</keyword>
<dbReference type="AlphaFoldDB" id="A0A0L0T3G9"/>
<feature type="compositionally biased region" description="Low complexity" evidence="8">
    <location>
        <begin position="39"/>
        <end position="66"/>
    </location>
</feature>
<dbReference type="Gene3D" id="1.20.1280.130">
    <property type="match status" value="1"/>
</dbReference>
<dbReference type="InterPro" id="IPR039745">
    <property type="entry name" value="Vps54"/>
</dbReference>
<dbReference type="Pfam" id="PF10475">
    <property type="entry name" value="Vps54_N"/>
    <property type="match status" value="1"/>
</dbReference>
<evidence type="ECO:0000256" key="7">
    <source>
        <dbReference type="ARBA" id="ARBA00023054"/>
    </source>
</evidence>
<keyword evidence="4" id="KW-0813">Transport</keyword>
<name>A0A0L0T3G9_ALLM3</name>
<keyword evidence="7" id="KW-0175">Coiled coil</keyword>
<reference evidence="12" key="2">
    <citation type="submission" date="2009-11" db="EMBL/GenBank/DDBJ databases">
        <title>The Genome Sequence of Allomyces macrogynus strain ATCC 38327.</title>
        <authorList>
            <consortium name="The Broad Institute Genome Sequencing Platform"/>
            <person name="Russ C."/>
            <person name="Cuomo C."/>
            <person name="Shea T."/>
            <person name="Young S.K."/>
            <person name="Zeng Q."/>
            <person name="Koehrsen M."/>
            <person name="Haas B."/>
            <person name="Borodovsky M."/>
            <person name="Guigo R."/>
            <person name="Alvarado L."/>
            <person name="Berlin A."/>
            <person name="Borenstein D."/>
            <person name="Chen Z."/>
            <person name="Engels R."/>
            <person name="Freedman E."/>
            <person name="Gellesch M."/>
            <person name="Goldberg J."/>
            <person name="Griggs A."/>
            <person name="Gujja S."/>
            <person name="Heiman D."/>
            <person name="Hepburn T."/>
            <person name="Howarth C."/>
            <person name="Jen D."/>
            <person name="Larson L."/>
            <person name="Lewis B."/>
            <person name="Mehta T."/>
            <person name="Park D."/>
            <person name="Pearson M."/>
            <person name="Roberts A."/>
            <person name="Saif S."/>
            <person name="Shenoy N."/>
            <person name="Sisk P."/>
            <person name="Stolte C."/>
            <person name="Sykes S."/>
            <person name="Walk T."/>
            <person name="White J."/>
            <person name="Yandava C."/>
            <person name="Burger G."/>
            <person name="Gray M.W."/>
            <person name="Holland P.W.H."/>
            <person name="King N."/>
            <person name="Lang F.B.F."/>
            <person name="Roger A.J."/>
            <person name="Ruiz-Trillo I."/>
            <person name="Lander E."/>
            <person name="Nusbaum C."/>
        </authorList>
    </citation>
    <scope>NUCLEOTIDE SEQUENCE [LARGE SCALE GENOMIC DNA]</scope>
    <source>
        <strain evidence="12">ATCC 38327</strain>
    </source>
</reference>
<dbReference type="Proteomes" id="UP000054350">
    <property type="component" value="Unassembled WGS sequence"/>
</dbReference>
<evidence type="ECO:0000256" key="6">
    <source>
        <dbReference type="ARBA" id="ARBA00023034"/>
    </source>
</evidence>
<keyword evidence="12" id="KW-1185">Reference proteome</keyword>
<evidence type="ECO:0000313" key="12">
    <source>
        <dbReference type="Proteomes" id="UP000054350"/>
    </source>
</evidence>
<keyword evidence="5" id="KW-0653">Protein transport</keyword>
<dbReference type="OMA" id="QWSKAFE"/>
<feature type="domain" description="Vacuolar protein sorting-associated protein 54 N-terminal" evidence="10">
    <location>
        <begin position="176"/>
        <end position="366"/>
    </location>
</feature>
<dbReference type="GO" id="GO:0015031">
    <property type="term" value="P:protein transport"/>
    <property type="evidence" value="ECO:0007669"/>
    <property type="project" value="UniProtKB-KW"/>
</dbReference>
<comment type="subcellular location">
    <subcellularLocation>
        <location evidence="1">Golgi apparatus</location>
        <location evidence="1">trans-Golgi network</location>
    </subcellularLocation>
</comment>
<dbReference type="GO" id="GO:0005829">
    <property type="term" value="C:cytosol"/>
    <property type="evidence" value="ECO:0007669"/>
    <property type="project" value="GOC"/>
</dbReference>
<dbReference type="Pfam" id="PF07928">
    <property type="entry name" value="Vps54"/>
    <property type="match status" value="1"/>
</dbReference>
<feature type="region of interest" description="Disordered" evidence="8">
    <location>
        <begin position="973"/>
        <end position="1029"/>
    </location>
</feature>
<dbReference type="EMBL" id="GG745360">
    <property type="protein sequence ID" value="KNE69277.1"/>
    <property type="molecule type" value="Genomic_DNA"/>
</dbReference>
<dbReference type="InterPro" id="IPR012501">
    <property type="entry name" value="Vps54_C"/>
</dbReference>
<dbReference type="PANTHER" id="PTHR12965:SF0">
    <property type="entry name" value="VACUOLAR PROTEIN SORTING-ASSOCIATED PROTEIN 54"/>
    <property type="match status" value="1"/>
</dbReference>
<evidence type="ECO:0000256" key="4">
    <source>
        <dbReference type="ARBA" id="ARBA00022448"/>
    </source>
</evidence>
<feature type="compositionally biased region" description="Pro residues" evidence="8">
    <location>
        <begin position="508"/>
        <end position="520"/>
    </location>
</feature>
<dbReference type="OrthoDB" id="10259024at2759"/>
<dbReference type="GO" id="GO:0006896">
    <property type="term" value="P:Golgi to vacuole transport"/>
    <property type="evidence" value="ECO:0007669"/>
    <property type="project" value="TreeGrafter"/>
</dbReference>
<organism evidence="11 12">
    <name type="scientific">Allomyces macrogynus (strain ATCC 38327)</name>
    <name type="common">Allomyces javanicus var. macrogynus</name>
    <dbReference type="NCBI Taxonomy" id="578462"/>
    <lineage>
        <taxon>Eukaryota</taxon>
        <taxon>Fungi</taxon>
        <taxon>Fungi incertae sedis</taxon>
        <taxon>Blastocladiomycota</taxon>
        <taxon>Blastocladiomycetes</taxon>
        <taxon>Blastocladiales</taxon>
        <taxon>Blastocladiaceae</taxon>
        <taxon>Allomyces</taxon>
    </lineage>
</organism>
<dbReference type="GO" id="GO:0019905">
    <property type="term" value="F:syntaxin binding"/>
    <property type="evidence" value="ECO:0007669"/>
    <property type="project" value="TreeGrafter"/>
</dbReference>
<feature type="compositionally biased region" description="Low complexity" evidence="8">
    <location>
        <begin position="1010"/>
        <end position="1029"/>
    </location>
</feature>
<dbReference type="STRING" id="578462.A0A0L0T3G9"/>
<dbReference type="GO" id="GO:0000938">
    <property type="term" value="C:GARP complex"/>
    <property type="evidence" value="ECO:0007669"/>
    <property type="project" value="InterPro"/>
</dbReference>
<evidence type="ECO:0000313" key="11">
    <source>
        <dbReference type="EMBL" id="KNE69277.1"/>
    </source>
</evidence>
<feature type="compositionally biased region" description="Pro residues" evidence="8">
    <location>
        <begin position="974"/>
        <end position="985"/>
    </location>
</feature>
<feature type="compositionally biased region" description="Low complexity" evidence="8">
    <location>
        <begin position="525"/>
        <end position="545"/>
    </location>
</feature>
<evidence type="ECO:0000259" key="9">
    <source>
        <dbReference type="Pfam" id="PF07928"/>
    </source>
</evidence>
<dbReference type="InterPro" id="IPR019515">
    <property type="entry name" value="VPS54_N"/>
</dbReference>
<protein>
    <recommendedName>
        <fullName evidence="3">Vacuolar protein sorting-associated protein 54</fullName>
    </recommendedName>
</protein>
<feature type="region of interest" description="Disordered" evidence="8">
    <location>
        <begin position="500"/>
        <end position="549"/>
    </location>
</feature>
<evidence type="ECO:0000256" key="5">
    <source>
        <dbReference type="ARBA" id="ARBA00022927"/>
    </source>
</evidence>
<proteinExistence type="inferred from homology"/>
<reference evidence="11 12" key="1">
    <citation type="submission" date="2009-11" db="EMBL/GenBank/DDBJ databases">
        <title>Annotation of Allomyces macrogynus ATCC 38327.</title>
        <authorList>
            <consortium name="The Broad Institute Genome Sequencing Platform"/>
            <person name="Russ C."/>
            <person name="Cuomo C."/>
            <person name="Burger G."/>
            <person name="Gray M.W."/>
            <person name="Holland P.W.H."/>
            <person name="King N."/>
            <person name="Lang F.B.F."/>
            <person name="Roger A.J."/>
            <person name="Ruiz-Trillo I."/>
            <person name="Young S.K."/>
            <person name="Zeng Q."/>
            <person name="Gargeya S."/>
            <person name="Fitzgerald M."/>
            <person name="Haas B."/>
            <person name="Abouelleil A."/>
            <person name="Alvarado L."/>
            <person name="Arachchi H.M."/>
            <person name="Berlin A."/>
            <person name="Chapman S.B."/>
            <person name="Gearin G."/>
            <person name="Goldberg J."/>
            <person name="Griggs A."/>
            <person name="Gujja S."/>
            <person name="Hansen M."/>
            <person name="Heiman D."/>
            <person name="Howarth C."/>
            <person name="Larimer J."/>
            <person name="Lui A."/>
            <person name="MacDonald P.J.P."/>
            <person name="McCowen C."/>
            <person name="Montmayeur A."/>
            <person name="Murphy C."/>
            <person name="Neiman D."/>
            <person name="Pearson M."/>
            <person name="Priest M."/>
            <person name="Roberts A."/>
            <person name="Saif S."/>
            <person name="Shea T."/>
            <person name="Sisk P."/>
            <person name="Stolte C."/>
            <person name="Sykes S."/>
            <person name="Wortman J."/>
            <person name="Nusbaum C."/>
            <person name="Birren B."/>
        </authorList>
    </citation>
    <scope>NUCLEOTIDE SEQUENCE [LARGE SCALE GENOMIC DNA]</scope>
    <source>
        <strain evidence="11 12">ATCC 38327</strain>
    </source>
</reference>
<evidence type="ECO:0000256" key="8">
    <source>
        <dbReference type="SAM" id="MobiDB-lite"/>
    </source>
</evidence>
<evidence type="ECO:0000259" key="10">
    <source>
        <dbReference type="Pfam" id="PF10475"/>
    </source>
</evidence>
<feature type="region of interest" description="Disordered" evidence="8">
    <location>
        <begin position="1"/>
        <end position="72"/>
    </location>
</feature>
<comment type="similarity">
    <text evidence="2">Belongs to the VPS54 family.</text>
</comment>
<sequence>MNFFGRSSSTTPRASPAPPGGGAASPDASITSMRGMPRPSTVSGGLSSTTTSGSLSPAASGSPQPGYRRSPSFTTSAAQLMSLSGVLNDPKAVKFGKLDLGGVHVPPVPIKKVRLADFDAYIKAISGYYDRYHYHRIEGVAAVTQGAPALHASVTHLAAAGAEEEVASSPSPLDPLDAVPRVFFEDDFNMENPRVFDLVTTGIELGDLDALEFPLSRHLEIIEAHLVREISQRSTSFFTALSNLNALHDETVQCLSQIQQLDAQLKTLALVHSKRALETVYMTQRRQNVAKLYETVKAMAAVRQAYPMIQVLLQQGDYVGALDLIAESHQALAGTGLRDLRGVKTMGQFKAKLLDLSKTIGQSMEADLCDAMLNHIRVPHLARDELQHRLAPRVVGLIRIEGLSRAITTYQDKLLGEVNQTIRKSYPPDILVEPTASPANKHQIGRTMKTLTLEEFMAVLQSVCRVCDDYIHKVTDLHRVLEACIKLADAQHVAVGGDKDMVGVRTSPAPPPPPPLPNSPPRVDTSSNRTSTTPSPPSRGTAPSPTDSPQFRQFVAASRQVTHVVADLCHSRCAALLTARGDQSAQLSLKDYTRLYQLASDFIRESETCLQDHAATGLKSALQAQSRAFMTHFHMERMKQLGMLIENENWGQSDVLIDFQVLADAIVDAHPASPNAVGAATATASSRRKRMLHSDSNGSLQSLSANNKYLFVGDDQFPVASVVLMLGKMLSEYLQCLDTIPALVMDVHQKVTELLKLFNKRACDMILGAGAVQSAGLKSITAKHLAITAQSLAAVMALIPHLRRAIAHAMVEKQTVFLAEYDRVHKDYADHQQGVYAKLVAIMEERVMFHCHAFGAVDWEAQPGPDEHAATLPPPTPSMEALVKETTTLHKVLSRYLPGETLRSVMQAVFRAYNVHLEHEVQGIRLYSVAAKNALLIDVQFFIRKLNALEGVDGPGSSLEVVVNNMRILDRSAAPPPVAPAPAPGTPEGTIPRHGGTSSPASDHRRGSVASLSGQATLASTSSSSTVPGAAAGMKFPTSMSSFNIKSFMGAGPTGGPSAAPSSTGNYAPMSTAAGVSNSSSSTLPGVAPPMATGSGAPPGAMHAMTTDAAAAVAREAATKTKQIATDWMKKMTFMKGGATE</sequence>
<evidence type="ECO:0000256" key="2">
    <source>
        <dbReference type="ARBA" id="ARBA00009150"/>
    </source>
</evidence>
<dbReference type="eggNOG" id="KOG2115">
    <property type="taxonomic scope" value="Eukaryota"/>
</dbReference>
<dbReference type="VEuPathDB" id="FungiDB:AMAG_13659"/>
<dbReference type="Gene3D" id="6.10.250.860">
    <property type="match status" value="1"/>
</dbReference>
<dbReference type="GO" id="GO:0042147">
    <property type="term" value="P:retrograde transport, endosome to Golgi"/>
    <property type="evidence" value="ECO:0007669"/>
    <property type="project" value="InterPro"/>
</dbReference>
<feature type="compositionally biased region" description="Low complexity" evidence="8">
    <location>
        <begin position="1"/>
        <end position="14"/>
    </location>
</feature>